<reference evidence="3 4" key="1">
    <citation type="journal article" date="2019" name="Int. J. Syst. Evol. Microbiol.">
        <title>The Global Catalogue of Microorganisms (GCM) 10K type strain sequencing project: providing services to taxonomists for standard genome sequencing and annotation.</title>
        <authorList>
            <consortium name="The Broad Institute Genomics Platform"/>
            <consortium name="The Broad Institute Genome Sequencing Center for Infectious Disease"/>
            <person name="Wu L."/>
            <person name="Ma J."/>
        </authorList>
    </citation>
    <scope>NUCLEOTIDE SEQUENCE [LARGE SCALE GENOMIC DNA]</scope>
    <source>
        <strain evidence="3 4">JCM 16021</strain>
    </source>
</reference>
<name>A0ABN2YCV8_9ACTN</name>
<keyword evidence="4" id="KW-1185">Reference proteome</keyword>
<organism evidence="3 4">
    <name type="scientific">Nocardioides bigeumensis</name>
    <dbReference type="NCBI Taxonomy" id="433657"/>
    <lineage>
        <taxon>Bacteria</taxon>
        <taxon>Bacillati</taxon>
        <taxon>Actinomycetota</taxon>
        <taxon>Actinomycetes</taxon>
        <taxon>Propionibacteriales</taxon>
        <taxon>Nocardioidaceae</taxon>
        <taxon>Nocardioides</taxon>
    </lineage>
</organism>
<dbReference type="SUPFAM" id="SSF51735">
    <property type="entry name" value="NAD(P)-binding Rossmann-fold domains"/>
    <property type="match status" value="1"/>
</dbReference>
<evidence type="ECO:0000313" key="4">
    <source>
        <dbReference type="Proteomes" id="UP001500575"/>
    </source>
</evidence>
<keyword evidence="2" id="KW-0560">Oxidoreductase</keyword>
<evidence type="ECO:0000256" key="1">
    <source>
        <dbReference type="ARBA" id="ARBA00006484"/>
    </source>
</evidence>
<dbReference type="Gene3D" id="3.40.50.720">
    <property type="entry name" value="NAD(P)-binding Rossmann-like Domain"/>
    <property type="match status" value="1"/>
</dbReference>
<gene>
    <name evidence="3" type="ORF">GCM10009843_22040</name>
</gene>
<comment type="caution">
    <text evidence="3">The sequence shown here is derived from an EMBL/GenBank/DDBJ whole genome shotgun (WGS) entry which is preliminary data.</text>
</comment>
<protein>
    <submittedName>
        <fullName evidence="3">SDR family oxidoreductase</fullName>
    </submittedName>
</protein>
<dbReference type="InterPro" id="IPR002347">
    <property type="entry name" value="SDR_fam"/>
</dbReference>
<proteinExistence type="inferred from homology"/>
<comment type="similarity">
    <text evidence="1">Belongs to the short-chain dehydrogenases/reductases (SDR) family.</text>
</comment>
<dbReference type="EMBL" id="BAAAQQ010000011">
    <property type="protein sequence ID" value="GAA2124893.1"/>
    <property type="molecule type" value="Genomic_DNA"/>
</dbReference>
<dbReference type="PRINTS" id="PR00081">
    <property type="entry name" value="GDHRDH"/>
</dbReference>
<dbReference type="Pfam" id="PF13561">
    <property type="entry name" value="adh_short_C2"/>
    <property type="match status" value="1"/>
</dbReference>
<dbReference type="PANTHER" id="PTHR24321:SF8">
    <property type="entry name" value="ESTRADIOL 17-BETA-DEHYDROGENASE 8-RELATED"/>
    <property type="match status" value="1"/>
</dbReference>
<dbReference type="PRINTS" id="PR00080">
    <property type="entry name" value="SDRFAMILY"/>
</dbReference>
<dbReference type="RefSeq" id="WP_344303770.1">
    <property type="nucleotide sequence ID" value="NZ_BAAAQQ010000011.1"/>
</dbReference>
<dbReference type="CDD" id="cd05233">
    <property type="entry name" value="SDR_c"/>
    <property type="match status" value="1"/>
</dbReference>
<accession>A0ABN2YCV8</accession>
<evidence type="ECO:0000256" key="2">
    <source>
        <dbReference type="ARBA" id="ARBA00023002"/>
    </source>
</evidence>
<dbReference type="Proteomes" id="UP001500575">
    <property type="component" value="Unassembled WGS sequence"/>
</dbReference>
<sequence>MNGTALVTGAGGGIGLAVTHALQARGVQVTAADLKPVPESLAGLDGVHYHRVDLTDADELSGLVALVGDRLDHLVNAAGVAWFDRDGSALDLPEEVWARTMSINFDVTRRLTVALLPALRAGRGRSIVHVASVAGLRGMDSPLDAYQVSKAAVISLSRSLAIQLGPDGVRSNTVCPGSILTPMVAPLYEASPARRADMEARTPLRRIGSPEEVAEAICFLLSEAASFITGTDLVVDGGWTAQVK</sequence>
<dbReference type="InterPro" id="IPR036291">
    <property type="entry name" value="NAD(P)-bd_dom_sf"/>
</dbReference>
<evidence type="ECO:0000313" key="3">
    <source>
        <dbReference type="EMBL" id="GAA2124893.1"/>
    </source>
</evidence>
<dbReference type="PANTHER" id="PTHR24321">
    <property type="entry name" value="DEHYDROGENASES, SHORT CHAIN"/>
    <property type="match status" value="1"/>
</dbReference>